<protein>
    <submittedName>
        <fullName evidence="2">Uncharacterized protein</fullName>
    </submittedName>
</protein>
<accession>A0A438FLI8</accession>
<proteinExistence type="predicted"/>
<feature type="compositionally biased region" description="Gly residues" evidence="1">
    <location>
        <begin position="52"/>
        <end position="75"/>
    </location>
</feature>
<comment type="caution">
    <text evidence="2">The sequence shown here is derived from an EMBL/GenBank/DDBJ whole genome shotgun (WGS) entry which is preliminary data.</text>
</comment>
<evidence type="ECO:0000313" key="2">
    <source>
        <dbReference type="EMBL" id="RVW60863.1"/>
    </source>
</evidence>
<sequence>MENKSTNPSKGGKSAKIPPQRGQVKVKIFQRVAGAVAAKNSKARVQTSPDEGGSGNGGGNGGGGSSSSSSGGGTH</sequence>
<evidence type="ECO:0000313" key="3">
    <source>
        <dbReference type="Proteomes" id="UP000288805"/>
    </source>
</evidence>
<evidence type="ECO:0000256" key="1">
    <source>
        <dbReference type="SAM" id="MobiDB-lite"/>
    </source>
</evidence>
<name>A0A438FLI8_VITVI</name>
<reference evidence="2 3" key="1">
    <citation type="journal article" date="2018" name="PLoS Genet.">
        <title>Population sequencing reveals clonal diversity and ancestral inbreeding in the grapevine cultivar Chardonnay.</title>
        <authorList>
            <person name="Roach M.J."/>
            <person name="Johnson D.L."/>
            <person name="Bohlmann J."/>
            <person name="van Vuuren H.J."/>
            <person name="Jones S.J."/>
            <person name="Pretorius I.S."/>
            <person name="Schmidt S.A."/>
            <person name="Borneman A.R."/>
        </authorList>
    </citation>
    <scope>NUCLEOTIDE SEQUENCE [LARGE SCALE GENOMIC DNA]</scope>
    <source>
        <strain evidence="3">cv. Chardonnay</strain>
        <tissue evidence="2">Leaf</tissue>
    </source>
</reference>
<dbReference type="OrthoDB" id="1738396at2759"/>
<dbReference type="Proteomes" id="UP000288805">
    <property type="component" value="Unassembled WGS sequence"/>
</dbReference>
<gene>
    <name evidence="2" type="ORF">CK203_033518</name>
</gene>
<feature type="region of interest" description="Disordered" evidence="1">
    <location>
        <begin position="1"/>
        <end position="75"/>
    </location>
</feature>
<dbReference type="EMBL" id="QGNW01000846">
    <property type="protein sequence ID" value="RVW60863.1"/>
    <property type="molecule type" value="Genomic_DNA"/>
</dbReference>
<dbReference type="AlphaFoldDB" id="A0A438FLI8"/>
<organism evidence="2 3">
    <name type="scientific">Vitis vinifera</name>
    <name type="common">Grape</name>
    <dbReference type="NCBI Taxonomy" id="29760"/>
    <lineage>
        <taxon>Eukaryota</taxon>
        <taxon>Viridiplantae</taxon>
        <taxon>Streptophyta</taxon>
        <taxon>Embryophyta</taxon>
        <taxon>Tracheophyta</taxon>
        <taxon>Spermatophyta</taxon>
        <taxon>Magnoliopsida</taxon>
        <taxon>eudicotyledons</taxon>
        <taxon>Gunneridae</taxon>
        <taxon>Pentapetalae</taxon>
        <taxon>rosids</taxon>
        <taxon>Vitales</taxon>
        <taxon>Vitaceae</taxon>
        <taxon>Viteae</taxon>
        <taxon>Vitis</taxon>
    </lineage>
</organism>